<dbReference type="Pfam" id="PF14223">
    <property type="entry name" value="Retrotran_gag_2"/>
    <property type="match status" value="1"/>
</dbReference>
<feature type="domain" description="Integrase catalytic" evidence="6">
    <location>
        <begin position="381"/>
        <end position="551"/>
    </location>
</feature>
<gene>
    <name evidence="7" type="ORF">KK1_015749</name>
</gene>
<keyword evidence="4" id="KW-0378">Hydrolase</keyword>
<dbReference type="Gene3D" id="3.30.420.10">
    <property type="entry name" value="Ribonuclease H-like superfamily/Ribonuclease H"/>
    <property type="match status" value="1"/>
</dbReference>
<dbReference type="EMBL" id="CM003612">
    <property type="protein sequence ID" value="KYP60296.1"/>
    <property type="molecule type" value="Genomic_DNA"/>
</dbReference>
<evidence type="ECO:0000256" key="4">
    <source>
        <dbReference type="ARBA" id="ARBA00022801"/>
    </source>
</evidence>
<proteinExistence type="predicted"/>
<dbReference type="InterPro" id="IPR001584">
    <property type="entry name" value="Integrase_cat-core"/>
</dbReference>
<dbReference type="PANTHER" id="PTHR42648">
    <property type="entry name" value="TRANSPOSASE, PUTATIVE-RELATED"/>
    <property type="match status" value="1"/>
</dbReference>
<sequence length="990" mass="114232">FIRQFVEDNVYNHIANETHARTLWKKIESLYASKSGNNKLYLLNCLMNLRYRESSSISDHLNEFQGLLDQLSRMGIKFDDEFLVLWLLNTLPESWETFRVSITNSAPNGVVSLQAKKSGAFNEEMRRKAQGSSSQSKVLVTENRGRSQKKEPKGGREKSRSKSKSRYKNVECHYCHKTWHIQRNCFLWKKENKGKKVNLVSDESMWIVDSGATLHVTPRKEFFTSYTSGDFGVLKMGNDGVSKVIGVGDVFLQTNMGMQLLLRGVKHVPDVRFNLISVQILDDGGYDNHFGSGKWKLTKGNLVVARGEKNSKLYWTKALVAKDNVNAMDMEASLWHRRLSHISEKGLNCLAKKDVLQGLKIAELEKCSHCMAGKQTRVSFKKHPPSRKSKLLQLVHSDVCGPLKVKSFSGALYFVTFIDDCSKKLWVYALQRKDVLERFKQFHALVERQSGKKLKRIRTDNGGEYCGPFDVYCKQHGIAHEKTPPKTPQLNDLAERMNMTLLERVRCMLSDAKLPKHFWGEALYTAVHVINLTPTVILNSEVPDKIWFGKNASYDHLRVFGCKAFVHIPRDERSKLDTKTRQCIFIGYGEDEFGYRFYDPIEKKLVRSRDVQFMEDQTIEDIDKVEKTTPEKDRNLTDVDPMRLPIHNLDNVDGSVQPGEQHDDVDDQQLGGGLDVPIDDDQEEHEMSHDENIDDAPEPHQVQLRRSNRQRQPSTRYSSDEYVTLTDGGEPECFEEALESEEKQQWLDAMQDEMKSLHDNHTYDLVKLPKGKRALENRWIFRVKQESNSTSPRYKARLVVKGFRQRKGVDFNEIFSPVVKMSSIRAVLSLAATLNLEVEQMDVKTAFLHGDLEEEIYMRQPDGFQVKGKEDCVCRLRKSLYGLKQAPRQWYKKFESFMCEQGYKKTTSDHCVFVKMFSDDDFIILLLYVDDMLIVGKDVSRIDRLKKKLGESFAMKDMGAAKQILGIRIIRDREKGKLWLSQEQYIKRVL</sequence>
<dbReference type="InterPro" id="IPR039537">
    <property type="entry name" value="Retrotran_Ty1/copia-like"/>
</dbReference>
<dbReference type="GO" id="GO:0046872">
    <property type="term" value="F:metal ion binding"/>
    <property type="evidence" value="ECO:0007669"/>
    <property type="project" value="UniProtKB-KW"/>
</dbReference>
<dbReference type="InterPro" id="IPR025724">
    <property type="entry name" value="GAG-pre-integrase_dom"/>
</dbReference>
<dbReference type="GO" id="GO:0004190">
    <property type="term" value="F:aspartic-type endopeptidase activity"/>
    <property type="evidence" value="ECO:0007669"/>
    <property type="project" value="UniProtKB-KW"/>
</dbReference>
<reference evidence="7 8" key="1">
    <citation type="journal article" date="2012" name="Nat. Biotechnol.">
        <title>Draft genome sequence of pigeonpea (Cajanus cajan), an orphan legume crop of resource-poor farmers.</title>
        <authorList>
            <person name="Varshney R.K."/>
            <person name="Chen W."/>
            <person name="Li Y."/>
            <person name="Bharti A.K."/>
            <person name="Saxena R.K."/>
            <person name="Schlueter J.A."/>
            <person name="Donoghue M.T."/>
            <person name="Azam S."/>
            <person name="Fan G."/>
            <person name="Whaley A.M."/>
            <person name="Farmer A.D."/>
            <person name="Sheridan J."/>
            <person name="Iwata A."/>
            <person name="Tuteja R."/>
            <person name="Penmetsa R.V."/>
            <person name="Wu W."/>
            <person name="Upadhyaya H.D."/>
            <person name="Yang S.P."/>
            <person name="Shah T."/>
            <person name="Saxena K.B."/>
            <person name="Michael T."/>
            <person name="McCombie W.R."/>
            <person name="Yang B."/>
            <person name="Zhang G."/>
            <person name="Yang H."/>
            <person name="Wang J."/>
            <person name="Spillane C."/>
            <person name="Cook D.R."/>
            <person name="May G.D."/>
            <person name="Xu X."/>
            <person name="Jackson S.A."/>
        </authorList>
    </citation>
    <scope>NUCLEOTIDE SEQUENCE [LARGE SCALE GENOMIC DNA]</scope>
    <source>
        <strain evidence="8">cv. Asha</strain>
    </source>
</reference>
<keyword evidence="8" id="KW-1185">Reference proteome</keyword>
<dbReference type="InterPro" id="IPR012337">
    <property type="entry name" value="RNaseH-like_sf"/>
</dbReference>
<evidence type="ECO:0000313" key="7">
    <source>
        <dbReference type="EMBL" id="KYP60296.1"/>
    </source>
</evidence>
<evidence type="ECO:0000256" key="2">
    <source>
        <dbReference type="ARBA" id="ARBA00022723"/>
    </source>
</evidence>
<feature type="non-terminal residue" evidence="7">
    <location>
        <position position="1"/>
    </location>
</feature>
<dbReference type="SUPFAM" id="SSF56672">
    <property type="entry name" value="DNA/RNA polymerases"/>
    <property type="match status" value="1"/>
</dbReference>
<keyword evidence="3" id="KW-0064">Aspartyl protease</keyword>
<protein>
    <submittedName>
        <fullName evidence="7">Retrovirus-related Pol polyprotein from transposon TNT 1-94</fullName>
    </submittedName>
</protein>
<dbReference type="Pfam" id="PF25597">
    <property type="entry name" value="SH3_retrovirus"/>
    <property type="match status" value="1"/>
</dbReference>
<dbReference type="Pfam" id="PF13976">
    <property type="entry name" value="gag_pre-integrs"/>
    <property type="match status" value="1"/>
</dbReference>
<keyword evidence="1" id="KW-0645">Protease</keyword>
<dbReference type="SUPFAM" id="SSF53098">
    <property type="entry name" value="Ribonuclease H-like"/>
    <property type="match status" value="1"/>
</dbReference>
<evidence type="ECO:0000256" key="1">
    <source>
        <dbReference type="ARBA" id="ARBA00022670"/>
    </source>
</evidence>
<keyword evidence="2" id="KW-0479">Metal-binding</keyword>
<feature type="compositionally biased region" description="Basic and acidic residues" evidence="5">
    <location>
        <begin position="626"/>
        <end position="641"/>
    </location>
</feature>
<evidence type="ECO:0000259" key="6">
    <source>
        <dbReference type="PROSITE" id="PS50994"/>
    </source>
</evidence>
<dbReference type="Pfam" id="PF00665">
    <property type="entry name" value="rve"/>
    <property type="match status" value="1"/>
</dbReference>
<dbReference type="PROSITE" id="PS50994">
    <property type="entry name" value="INTEGRASE"/>
    <property type="match status" value="1"/>
</dbReference>
<feature type="region of interest" description="Disordered" evidence="5">
    <location>
        <begin position="126"/>
        <end position="164"/>
    </location>
</feature>
<dbReference type="GO" id="GO:0015074">
    <property type="term" value="P:DNA integration"/>
    <property type="evidence" value="ECO:0007669"/>
    <property type="project" value="InterPro"/>
</dbReference>
<dbReference type="InterPro" id="IPR013103">
    <property type="entry name" value="RVT_2"/>
</dbReference>
<dbReference type="AlphaFoldDB" id="A0A151SZR9"/>
<dbReference type="GO" id="GO:0006508">
    <property type="term" value="P:proteolysis"/>
    <property type="evidence" value="ECO:0007669"/>
    <property type="project" value="UniProtKB-KW"/>
</dbReference>
<dbReference type="OMA" id="AMESECK"/>
<dbReference type="GO" id="GO:0003676">
    <property type="term" value="F:nucleic acid binding"/>
    <property type="evidence" value="ECO:0007669"/>
    <property type="project" value="InterPro"/>
</dbReference>
<dbReference type="Gramene" id="C.cajan_15306.t">
    <property type="protein sequence ID" value="C.cajan_15306.t"/>
    <property type="gene ID" value="C.cajan_15306"/>
</dbReference>
<evidence type="ECO:0000256" key="5">
    <source>
        <dbReference type="SAM" id="MobiDB-lite"/>
    </source>
</evidence>
<organism evidence="7 8">
    <name type="scientific">Cajanus cajan</name>
    <name type="common">Pigeon pea</name>
    <name type="synonym">Cajanus indicus</name>
    <dbReference type="NCBI Taxonomy" id="3821"/>
    <lineage>
        <taxon>Eukaryota</taxon>
        <taxon>Viridiplantae</taxon>
        <taxon>Streptophyta</taxon>
        <taxon>Embryophyta</taxon>
        <taxon>Tracheophyta</taxon>
        <taxon>Spermatophyta</taxon>
        <taxon>Magnoliopsida</taxon>
        <taxon>eudicotyledons</taxon>
        <taxon>Gunneridae</taxon>
        <taxon>Pentapetalae</taxon>
        <taxon>rosids</taxon>
        <taxon>fabids</taxon>
        <taxon>Fabales</taxon>
        <taxon>Fabaceae</taxon>
        <taxon>Papilionoideae</taxon>
        <taxon>50 kb inversion clade</taxon>
        <taxon>NPAAA clade</taxon>
        <taxon>indigoferoid/millettioid clade</taxon>
        <taxon>Phaseoleae</taxon>
        <taxon>Cajanus</taxon>
    </lineage>
</organism>
<dbReference type="Pfam" id="PF07727">
    <property type="entry name" value="RVT_2"/>
    <property type="match status" value="1"/>
</dbReference>
<dbReference type="Pfam" id="PF22936">
    <property type="entry name" value="Pol_BBD"/>
    <property type="match status" value="1"/>
</dbReference>
<dbReference type="InterPro" id="IPR043502">
    <property type="entry name" value="DNA/RNA_pol_sf"/>
</dbReference>
<feature type="compositionally biased region" description="Basic and acidic residues" evidence="5">
    <location>
        <begin position="143"/>
        <end position="160"/>
    </location>
</feature>
<dbReference type="Proteomes" id="UP000075243">
    <property type="component" value="Chromosome 10"/>
</dbReference>
<dbReference type="InterPro" id="IPR054722">
    <property type="entry name" value="PolX-like_BBD"/>
</dbReference>
<accession>A0A151SZR9</accession>
<name>A0A151SZR9_CAJCA</name>
<dbReference type="PANTHER" id="PTHR42648:SF28">
    <property type="entry name" value="TRANSPOSON-ENCODED PROTEIN WITH RIBONUCLEASE H-LIKE AND RETROVIRUS ZINC FINGER-LIKE DOMAINS"/>
    <property type="match status" value="1"/>
</dbReference>
<dbReference type="InterPro" id="IPR057670">
    <property type="entry name" value="SH3_retrovirus"/>
</dbReference>
<evidence type="ECO:0000313" key="8">
    <source>
        <dbReference type="Proteomes" id="UP000075243"/>
    </source>
</evidence>
<evidence type="ECO:0000256" key="3">
    <source>
        <dbReference type="ARBA" id="ARBA00022750"/>
    </source>
</evidence>
<dbReference type="InterPro" id="IPR036397">
    <property type="entry name" value="RNaseH_sf"/>
</dbReference>
<feature type="region of interest" description="Disordered" evidence="5">
    <location>
        <begin position="626"/>
        <end position="727"/>
    </location>
</feature>